<evidence type="ECO:0000313" key="2">
    <source>
        <dbReference type="EMBL" id="UJG44770.1"/>
    </source>
</evidence>
<dbReference type="Gene3D" id="3.40.720.10">
    <property type="entry name" value="Alkaline Phosphatase, subunit A"/>
    <property type="match status" value="1"/>
</dbReference>
<name>A0A9Y1FPW7_9ARCH</name>
<organism evidence="2">
    <name type="scientific">Candidatus Heimdallarchaeum endolithica</name>
    <dbReference type="NCBI Taxonomy" id="2876572"/>
    <lineage>
        <taxon>Archaea</taxon>
        <taxon>Promethearchaeati</taxon>
        <taxon>Candidatus Heimdallarchaeota</taxon>
        <taxon>Candidatus Heimdallarchaeia (ex Rinke et al. 2021) (nom. nud.)</taxon>
        <taxon>Candidatus Heimdallarchaeales</taxon>
        <taxon>Candidatus Heimdallarchaeaceae</taxon>
        <taxon>Candidatus Heimdallarchaeum</taxon>
    </lineage>
</organism>
<sequence length="527" mass="59175">MIIMKRKVISLISLLLIFSMIQSNFSISYTSINRDFEINNYVTKEIPTYKKVVFVTWDGVREKWFEELTADNTLGNASKVIQSGHLQKVRITTHITSTDPGLSTMETGYGDAIHGISANQFGPGSPKLSIPDGLTTTERLKASFGDSIKTGMFLPWSFHQINEDYMMQEGNYTDSIFEKIKIGKDVDYWFASENLSWTPDDNESIRAIYEGYDTDNHGFHPDVGLFSDPLLKSSYLAEQITKFLDLYADDSFYIRTHFTEPDTVGHGYFESKDGIITPEYKTALIQCDEAVGIILNKLEEEGILDDTLVIVGTDHGFFKESHDGEPWPNGKLAVTQQVFAISKSDVKTSQDIAIAQKDISPTILSVLGVDISSLSPAYTGKDETGIPIWDKVDNEAPKLIKVQYQLETQYIPRDFENGSKINEPFDLYLQINEWSDIKAVSMKTEDNKVIDPSSISNTQILWEKLDKSILGGGSHSLVITITDEFDLTTQITVNINAGGVSFNWFYSIIALTLIAAPLLLKKYRKDI</sequence>
<dbReference type="PANTHER" id="PTHR10151:SF120">
    <property type="entry name" value="BIS(5'-ADENOSYL)-TRIPHOSPHATASE"/>
    <property type="match status" value="1"/>
</dbReference>
<gene>
    <name evidence="2" type="ORF">K9W46_06200</name>
</gene>
<dbReference type="InterPro" id="IPR002591">
    <property type="entry name" value="Phosphodiest/P_Trfase"/>
</dbReference>
<feature type="transmembrane region" description="Helical" evidence="1">
    <location>
        <begin position="502"/>
        <end position="520"/>
    </location>
</feature>
<dbReference type="GO" id="GO:0016787">
    <property type="term" value="F:hydrolase activity"/>
    <property type="evidence" value="ECO:0007669"/>
    <property type="project" value="UniProtKB-ARBA"/>
</dbReference>
<keyword evidence="1" id="KW-0472">Membrane</keyword>
<dbReference type="EMBL" id="CP084167">
    <property type="protein sequence ID" value="UJG44770.1"/>
    <property type="molecule type" value="Genomic_DNA"/>
</dbReference>
<dbReference type="Pfam" id="PF01663">
    <property type="entry name" value="Phosphodiest"/>
    <property type="match status" value="1"/>
</dbReference>
<accession>A0A9Y1FPW7</accession>
<keyword evidence="1" id="KW-1133">Transmembrane helix</keyword>
<protein>
    <submittedName>
        <fullName evidence="2">Alkaline phosphatase family protein</fullName>
    </submittedName>
</protein>
<keyword evidence="1" id="KW-0812">Transmembrane</keyword>
<dbReference type="PANTHER" id="PTHR10151">
    <property type="entry name" value="ECTONUCLEOTIDE PYROPHOSPHATASE/PHOSPHODIESTERASE"/>
    <property type="match status" value="1"/>
</dbReference>
<proteinExistence type="predicted"/>
<dbReference type="SUPFAM" id="SSF53649">
    <property type="entry name" value="Alkaline phosphatase-like"/>
    <property type="match status" value="1"/>
</dbReference>
<dbReference type="InterPro" id="IPR017850">
    <property type="entry name" value="Alkaline_phosphatase_core_sf"/>
</dbReference>
<dbReference type="AlphaFoldDB" id="A0A9Y1FPW7"/>
<reference evidence="2" key="1">
    <citation type="journal article" date="2022" name="Nat. Microbiol.">
        <title>Unique mobile elements and scalable gene flow at the prokaryote-eukaryote boundary revealed by circularized Asgard archaea genomes.</title>
        <authorList>
            <person name="Wu F."/>
            <person name="Speth D.R."/>
            <person name="Philosof A."/>
            <person name="Cremiere A."/>
            <person name="Narayanan A."/>
            <person name="Barco R.A."/>
            <person name="Connon S.A."/>
            <person name="Amend J.P."/>
            <person name="Antoshechkin I.A."/>
            <person name="Orphan V.J."/>
        </authorList>
    </citation>
    <scope>NUCLEOTIDE SEQUENCE</scope>
    <source>
        <strain evidence="2">PR6</strain>
    </source>
</reference>
<dbReference type="Proteomes" id="UP001200513">
    <property type="component" value="Chromosome"/>
</dbReference>
<evidence type="ECO:0000256" key="1">
    <source>
        <dbReference type="SAM" id="Phobius"/>
    </source>
</evidence>